<dbReference type="SMART" id="SM00248">
    <property type="entry name" value="ANK"/>
    <property type="match status" value="6"/>
</dbReference>
<comment type="caution">
    <text evidence="5">The sequence shown here is derived from an EMBL/GenBank/DDBJ whole genome shotgun (WGS) entry which is preliminary data.</text>
</comment>
<keyword evidence="6" id="KW-1185">Reference proteome</keyword>
<evidence type="ECO:0000259" key="4">
    <source>
        <dbReference type="Pfam" id="PF13962"/>
    </source>
</evidence>
<evidence type="ECO:0000313" key="6">
    <source>
        <dbReference type="Proteomes" id="UP000825729"/>
    </source>
</evidence>
<keyword evidence="3" id="KW-0812">Transmembrane</keyword>
<dbReference type="InterPro" id="IPR002110">
    <property type="entry name" value="Ankyrin_rpt"/>
</dbReference>
<feature type="transmembrane region" description="Helical" evidence="3">
    <location>
        <begin position="652"/>
        <end position="672"/>
    </location>
</feature>
<feature type="transmembrane region" description="Helical" evidence="3">
    <location>
        <begin position="397"/>
        <end position="419"/>
    </location>
</feature>
<dbReference type="InterPro" id="IPR026961">
    <property type="entry name" value="PGG_dom"/>
</dbReference>
<feature type="transmembrane region" description="Helical" evidence="3">
    <location>
        <begin position="735"/>
        <end position="756"/>
    </location>
</feature>
<keyword evidence="1" id="KW-0040">ANK repeat</keyword>
<dbReference type="InterPro" id="IPR036770">
    <property type="entry name" value="Ankyrin_rpt-contain_sf"/>
</dbReference>
<dbReference type="Pfam" id="PF12796">
    <property type="entry name" value="Ank_2"/>
    <property type="match status" value="1"/>
</dbReference>
<dbReference type="Proteomes" id="UP000825729">
    <property type="component" value="Unassembled WGS sequence"/>
</dbReference>
<evidence type="ECO:0000256" key="3">
    <source>
        <dbReference type="SAM" id="Phobius"/>
    </source>
</evidence>
<evidence type="ECO:0000256" key="1">
    <source>
        <dbReference type="PROSITE-ProRule" id="PRU00023"/>
    </source>
</evidence>
<dbReference type="GO" id="GO:0016020">
    <property type="term" value="C:membrane"/>
    <property type="evidence" value="ECO:0007669"/>
    <property type="project" value="TreeGrafter"/>
</dbReference>
<dbReference type="AlphaFoldDB" id="A0AAV7ESF0"/>
<feature type="repeat" description="ANK" evidence="1">
    <location>
        <begin position="130"/>
        <end position="162"/>
    </location>
</feature>
<dbReference type="PANTHER" id="PTHR24177">
    <property type="entry name" value="CASKIN"/>
    <property type="match status" value="1"/>
</dbReference>
<feature type="transmembrane region" description="Helical" evidence="3">
    <location>
        <begin position="692"/>
        <end position="714"/>
    </location>
</feature>
<reference evidence="5 6" key="1">
    <citation type="submission" date="2021-07" db="EMBL/GenBank/DDBJ databases">
        <title>The Aristolochia fimbriata genome: insights into angiosperm evolution, floral development and chemical biosynthesis.</title>
        <authorList>
            <person name="Jiao Y."/>
        </authorList>
    </citation>
    <scope>NUCLEOTIDE SEQUENCE [LARGE SCALE GENOMIC DNA]</scope>
    <source>
        <strain evidence="5">IBCAS-2021</strain>
        <tissue evidence="5">Leaf</tissue>
    </source>
</reference>
<gene>
    <name evidence="5" type="ORF">H6P81_004681</name>
</gene>
<dbReference type="PANTHER" id="PTHR24177:SF103">
    <property type="entry name" value="PGG DOMAIN-CONTAINING PROTEIN"/>
    <property type="match status" value="1"/>
</dbReference>
<dbReference type="PROSITE" id="PS50297">
    <property type="entry name" value="ANK_REP_REGION"/>
    <property type="match status" value="1"/>
</dbReference>
<accession>A0AAV7ESF0</accession>
<keyword evidence="3" id="KW-1133">Transmembrane helix</keyword>
<feature type="region of interest" description="Disordered" evidence="2">
    <location>
        <begin position="474"/>
        <end position="499"/>
    </location>
</feature>
<feature type="compositionally biased region" description="Basic and acidic residues" evidence="2">
    <location>
        <begin position="487"/>
        <end position="499"/>
    </location>
</feature>
<sequence>MARHPKQLMIKGGFRALASQSWDDPPEKPVMVDNDIASPDRALDGATPERRLAGKKKRLMFEACMSRDWETVKREFRNNKDVRVAKITSSEDTIVHFAVIERRRADVKALIDVLETLDQRRDILLLKNKSGSTPLHLAAAQGDWEMCEVLASVAAKDLIASRNADGETPLFVAALHGKMEPFFVLLNKLREDNEIEQIDHYIRRNDGNTILHVAILGEHFDLAFQIIKIYQDVERNEENVLVNTHNEKGQSALHILAKSAHAFRSGYYYSTIDKLIYSLSWADRLEKIDGQSFDPQPSDQHEEKSLFPENYSTCVDLVKPIQDLKNSDACRKFCDFFLKPFRAIGMGGRCKGCINREDPENPAACSNGGKHGAKEKEMEKRTGHVALKYLPANYAPLFLFFRLAMMISLVFLGLGFWRLKRIRYRKQRHTWAVQIMEELVKGASAWEYNADGKKPDIVASSTFEFSDNIPLQQQSTNHVPDMNPGGEDVKDAEKPDDMDKSETPILVAAKSGVVEMVEHILGTFPVAIRDVNKDGKNVVLLAVENRQPFVYKLLMRSKYRNENVFQKVDDEGNSALHLAAVLGTHRPWIIPGAALQMQWEIKWFKFVKESVQPYFFIRVNNKGRTATETFNHSHRKLVGEGGQWLNTTSKSCSLVAALIATVAFAAAVTVPGGVKEDKGTPNLEGRPAFDTFAISSLVALGLSVTSLITFLSILTSRHVSKDFEWSLPIKLMIGLTSLFFSISAMLLSFCTGHYFILRNHLRNLAFYMYAVACLPVGLFAFAQFRLYVDLGMAILTQVPYRTYKESFY</sequence>
<feature type="transmembrane region" description="Helical" evidence="3">
    <location>
        <begin position="768"/>
        <end position="788"/>
    </location>
</feature>
<dbReference type="SUPFAM" id="SSF48403">
    <property type="entry name" value="Ankyrin repeat"/>
    <property type="match status" value="2"/>
</dbReference>
<keyword evidence="3" id="KW-0472">Membrane</keyword>
<dbReference type="PROSITE" id="PS50088">
    <property type="entry name" value="ANK_REPEAT"/>
    <property type="match status" value="1"/>
</dbReference>
<evidence type="ECO:0000313" key="5">
    <source>
        <dbReference type="EMBL" id="KAG9451777.1"/>
    </source>
</evidence>
<proteinExistence type="predicted"/>
<dbReference type="Pfam" id="PF13962">
    <property type="entry name" value="PGG"/>
    <property type="match status" value="1"/>
</dbReference>
<dbReference type="EMBL" id="JAINDJ010000003">
    <property type="protein sequence ID" value="KAG9451777.1"/>
    <property type="molecule type" value="Genomic_DNA"/>
</dbReference>
<feature type="domain" description="PGG" evidence="4">
    <location>
        <begin position="643"/>
        <end position="755"/>
    </location>
</feature>
<evidence type="ECO:0000256" key="2">
    <source>
        <dbReference type="SAM" id="MobiDB-lite"/>
    </source>
</evidence>
<organism evidence="5 6">
    <name type="scientific">Aristolochia fimbriata</name>
    <name type="common">White veined hardy Dutchman's pipe vine</name>
    <dbReference type="NCBI Taxonomy" id="158543"/>
    <lineage>
        <taxon>Eukaryota</taxon>
        <taxon>Viridiplantae</taxon>
        <taxon>Streptophyta</taxon>
        <taxon>Embryophyta</taxon>
        <taxon>Tracheophyta</taxon>
        <taxon>Spermatophyta</taxon>
        <taxon>Magnoliopsida</taxon>
        <taxon>Magnoliidae</taxon>
        <taxon>Piperales</taxon>
        <taxon>Aristolochiaceae</taxon>
        <taxon>Aristolochia</taxon>
    </lineage>
</organism>
<dbReference type="Gene3D" id="1.25.40.20">
    <property type="entry name" value="Ankyrin repeat-containing domain"/>
    <property type="match status" value="2"/>
</dbReference>
<protein>
    <recommendedName>
        <fullName evidence="4">PGG domain-containing protein</fullName>
    </recommendedName>
</protein>
<name>A0AAV7ESF0_ARIFI</name>